<keyword evidence="2" id="KW-1185">Reference proteome</keyword>
<dbReference type="Proteomes" id="UP000035100">
    <property type="component" value="Unassembled WGS sequence"/>
</dbReference>
<dbReference type="AlphaFoldDB" id="A0A0D0NJG1"/>
<name>A0A0D0NJG1_9RHOB</name>
<evidence type="ECO:0000313" key="2">
    <source>
        <dbReference type="Proteomes" id="UP000035100"/>
    </source>
</evidence>
<protein>
    <submittedName>
        <fullName evidence="1">Uncharacterized protein</fullName>
    </submittedName>
</protein>
<evidence type="ECO:0000313" key="1">
    <source>
        <dbReference type="EMBL" id="KIQ68470.1"/>
    </source>
</evidence>
<organism evidence="1 2">
    <name type="scientific">Wenxinia marina DSM 24838</name>
    <dbReference type="NCBI Taxonomy" id="1123501"/>
    <lineage>
        <taxon>Bacteria</taxon>
        <taxon>Pseudomonadati</taxon>
        <taxon>Pseudomonadota</taxon>
        <taxon>Alphaproteobacteria</taxon>
        <taxon>Rhodobacterales</taxon>
        <taxon>Roseobacteraceae</taxon>
        <taxon>Wenxinia</taxon>
    </lineage>
</organism>
<proteinExistence type="predicted"/>
<reference evidence="1 2" key="1">
    <citation type="submission" date="2013-01" db="EMBL/GenBank/DDBJ databases">
        <authorList>
            <person name="Fiebig A."/>
            <person name="Goeker M."/>
            <person name="Klenk H.-P.P."/>
        </authorList>
    </citation>
    <scope>NUCLEOTIDE SEQUENCE [LARGE SCALE GENOMIC DNA]</scope>
    <source>
        <strain evidence="1 2">DSM 24838</strain>
    </source>
</reference>
<comment type="caution">
    <text evidence="1">The sequence shown here is derived from an EMBL/GenBank/DDBJ whole genome shotgun (WGS) entry which is preliminary data.</text>
</comment>
<accession>A0A0D0NJG1</accession>
<dbReference type="EMBL" id="AONG01000013">
    <property type="protein sequence ID" value="KIQ68470.1"/>
    <property type="molecule type" value="Genomic_DNA"/>
</dbReference>
<gene>
    <name evidence="1" type="ORF">Wenmar_02740</name>
</gene>
<sequence length="35" mass="4150">MSLADKARRNREAALEAVRCRRTNIFHVEPVRARR</sequence>